<evidence type="ECO:0000313" key="2">
    <source>
        <dbReference type="EnsemblPlants" id="AET6Gv20644300.6"/>
    </source>
</evidence>
<organism evidence="2 3">
    <name type="scientific">Aegilops tauschii subsp. strangulata</name>
    <name type="common">Goatgrass</name>
    <dbReference type="NCBI Taxonomy" id="200361"/>
    <lineage>
        <taxon>Eukaryota</taxon>
        <taxon>Viridiplantae</taxon>
        <taxon>Streptophyta</taxon>
        <taxon>Embryophyta</taxon>
        <taxon>Tracheophyta</taxon>
        <taxon>Spermatophyta</taxon>
        <taxon>Magnoliopsida</taxon>
        <taxon>Liliopsida</taxon>
        <taxon>Poales</taxon>
        <taxon>Poaceae</taxon>
        <taxon>BOP clade</taxon>
        <taxon>Pooideae</taxon>
        <taxon>Triticodae</taxon>
        <taxon>Triticeae</taxon>
        <taxon>Triticinae</taxon>
        <taxon>Aegilops</taxon>
    </lineage>
</organism>
<reference evidence="3" key="1">
    <citation type="journal article" date="2014" name="Science">
        <title>Ancient hybridizations among the ancestral genomes of bread wheat.</title>
        <authorList>
            <consortium name="International Wheat Genome Sequencing Consortium,"/>
            <person name="Marcussen T."/>
            <person name="Sandve S.R."/>
            <person name="Heier L."/>
            <person name="Spannagl M."/>
            <person name="Pfeifer M."/>
            <person name="Jakobsen K.S."/>
            <person name="Wulff B.B."/>
            <person name="Steuernagel B."/>
            <person name="Mayer K.F."/>
            <person name="Olsen O.A."/>
        </authorList>
    </citation>
    <scope>NUCLEOTIDE SEQUENCE [LARGE SCALE GENOMIC DNA]</scope>
    <source>
        <strain evidence="3">cv. AL8/78</strain>
    </source>
</reference>
<reference evidence="2" key="3">
    <citation type="journal article" date="2017" name="Nature">
        <title>Genome sequence of the progenitor of the wheat D genome Aegilops tauschii.</title>
        <authorList>
            <person name="Luo M.C."/>
            <person name="Gu Y.Q."/>
            <person name="Puiu D."/>
            <person name="Wang H."/>
            <person name="Twardziok S.O."/>
            <person name="Deal K.R."/>
            <person name="Huo N."/>
            <person name="Zhu T."/>
            <person name="Wang L."/>
            <person name="Wang Y."/>
            <person name="McGuire P.E."/>
            <person name="Liu S."/>
            <person name="Long H."/>
            <person name="Ramasamy R.K."/>
            <person name="Rodriguez J.C."/>
            <person name="Van S.L."/>
            <person name="Yuan L."/>
            <person name="Wang Z."/>
            <person name="Xia Z."/>
            <person name="Xiao L."/>
            <person name="Anderson O.D."/>
            <person name="Ouyang S."/>
            <person name="Liang Y."/>
            <person name="Zimin A.V."/>
            <person name="Pertea G."/>
            <person name="Qi P."/>
            <person name="Bennetzen J.L."/>
            <person name="Dai X."/>
            <person name="Dawson M.W."/>
            <person name="Muller H.G."/>
            <person name="Kugler K."/>
            <person name="Rivarola-Duarte L."/>
            <person name="Spannagl M."/>
            <person name="Mayer K.F.X."/>
            <person name="Lu F.H."/>
            <person name="Bevan M.W."/>
            <person name="Leroy P."/>
            <person name="Li P."/>
            <person name="You F.M."/>
            <person name="Sun Q."/>
            <person name="Liu Z."/>
            <person name="Lyons E."/>
            <person name="Wicker T."/>
            <person name="Salzberg S.L."/>
            <person name="Devos K.M."/>
            <person name="Dvorak J."/>
        </authorList>
    </citation>
    <scope>NUCLEOTIDE SEQUENCE [LARGE SCALE GENOMIC DNA]</scope>
    <source>
        <strain evidence="2">cv. AL8/78</strain>
    </source>
</reference>
<dbReference type="EnsemblPlants" id="AET6Gv20644300.6">
    <property type="protein sequence ID" value="AET6Gv20644300.6"/>
    <property type="gene ID" value="AET6Gv20644300"/>
</dbReference>
<keyword evidence="3" id="KW-1185">Reference proteome</keyword>
<reference evidence="2" key="4">
    <citation type="submission" date="2019-03" db="UniProtKB">
        <authorList>
            <consortium name="EnsemblPlants"/>
        </authorList>
    </citation>
    <scope>IDENTIFICATION</scope>
</reference>
<reference evidence="2" key="5">
    <citation type="journal article" date="2021" name="G3 (Bethesda)">
        <title>Aegilops tauschii genome assembly Aet v5.0 features greater sequence contiguity and improved annotation.</title>
        <authorList>
            <person name="Wang L."/>
            <person name="Zhu T."/>
            <person name="Rodriguez J.C."/>
            <person name="Deal K.R."/>
            <person name="Dubcovsky J."/>
            <person name="McGuire P.E."/>
            <person name="Lux T."/>
            <person name="Spannagl M."/>
            <person name="Mayer K.F.X."/>
            <person name="Baldrich P."/>
            <person name="Meyers B.C."/>
            <person name="Huo N."/>
            <person name="Gu Y.Q."/>
            <person name="Zhou H."/>
            <person name="Devos K.M."/>
            <person name="Bennetzen J.L."/>
            <person name="Unver T."/>
            <person name="Budak H."/>
            <person name="Gulick P.J."/>
            <person name="Galiba G."/>
            <person name="Kalapos B."/>
            <person name="Nelson D.R."/>
            <person name="Li P."/>
            <person name="You F.M."/>
            <person name="Luo M.C."/>
            <person name="Dvorak J."/>
        </authorList>
    </citation>
    <scope>NUCLEOTIDE SEQUENCE [LARGE SCALE GENOMIC DNA]</scope>
    <source>
        <strain evidence="2">cv. AL8/78</strain>
    </source>
</reference>
<accession>A0A453P878</accession>
<feature type="region of interest" description="Disordered" evidence="1">
    <location>
        <begin position="1"/>
        <end position="23"/>
    </location>
</feature>
<feature type="compositionally biased region" description="Low complexity" evidence="1">
    <location>
        <begin position="1"/>
        <end position="10"/>
    </location>
</feature>
<evidence type="ECO:0000313" key="3">
    <source>
        <dbReference type="Proteomes" id="UP000015105"/>
    </source>
</evidence>
<proteinExistence type="predicted"/>
<sequence>QASLGSTRRGSNGRGRSEETKPRFPYQRLAAHQVWWMEVAGVQSRRLENVTSTDFQGPTAWIRLDWVDFQKRITSPALTSQC</sequence>
<evidence type="ECO:0000256" key="1">
    <source>
        <dbReference type="SAM" id="MobiDB-lite"/>
    </source>
</evidence>
<protein>
    <submittedName>
        <fullName evidence="2">Uncharacterized protein</fullName>
    </submittedName>
</protein>
<dbReference type="Gramene" id="AET6Gv20644300.6">
    <property type="protein sequence ID" value="AET6Gv20644300.6"/>
    <property type="gene ID" value="AET6Gv20644300"/>
</dbReference>
<name>A0A453P878_AEGTS</name>
<reference evidence="3" key="2">
    <citation type="journal article" date="2017" name="Nat. Plants">
        <title>The Aegilops tauschii genome reveals multiple impacts of transposons.</title>
        <authorList>
            <person name="Zhao G."/>
            <person name="Zou C."/>
            <person name="Li K."/>
            <person name="Wang K."/>
            <person name="Li T."/>
            <person name="Gao L."/>
            <person name="Zhang X."/>
            <person name="Wang H."/>
            <person name="Yang Z."/>
            <person name="Liu X."/>
            <person name="Jiang W."/>
            <person name="Mao L."/>
            <person name="Kong X."/>
            <person name="Jiao Y."/>
            <person name="Jia J."/>
        </authorList>
    </citation>
    <scope>NUCLEOTIDE SEQUENCE [LARGE SCALE GENOMIC DNA]</scope>
    <source>
        <strain evidence="3">cv. AL8/78</strain>
    </source>
</reference>
<dbReference type="AlphaFoldDB" id="A0A453P878"/>
<dbReference type="Proteomes" id="UP000015105">
    <property type="component" value="Chromosome 6D"/>
</dbReference>